<evidence type="ECO:0000256" key="2">
    <source>
        <dbReference type="ARBA" id="ARBA00022475"/>
    </source>
</evidence>
<evidence type="ECO:0000259" key="7">
    <source>
        <dbReference type="Pfam" id="PF13396"/>
    </source>
</evidence>
<sequence>MQPSPRSTVSWRRCEHHTVLPHDHKDRPVFGLEFGLLGLLLLILVVWAAMHVLGSTADPLPKALWLLALLLLPIAGLIVWFFLGPRAARRG</sequence>
<accession>A0A7X1ZIT8</accession>
<feature type="transmembrane region" description="Helical" evidence="6">
    <location>
        <begin position="63"/>
        <end position="83"/>
    </location>
</feature>
<evidence type="ECO:0000256" key="3">
    <source>
        <dbReference type="ARBA" id="ARBA00022692"/>
    </source>
</evidence>
<evidence type="ECO:0000256" key="1">
    <source>
        <dbReference type="ARBA" id="ARBA00004651"/>
    </source>
</evidence>
<dbReference type="InterPro" id="IPR027379">
    <property type="entry name" value="CLS_N"/>
</dbReference>
<comment type="caution">
    <text evidence="8">The sequence shown here is derived from an EMBL/GenBank/DDBJ whole genome shotgun (WGS) entry which is preliminary data.</text>
</comment>
<gene>
    <name evidence="8" type="ORF">GHC57_17705</name>
</gene>
<organism evidence="8 9">
    <name type="scientific">Roseospira navarrensis</name>
    <dbReference type="NCBI Taxonomy" id="140058"/>
    <lineage>
        <taxon>Bacteria</taxon>
        <taxon>Pseudomonadati</taxon>
        <taxon>Pseudomonadota</taxon>
        <taxon>Alphaproteobacteria</taxon>
        <taxon>Rhodospirillales</taxon>
        <taxon>Rhodospirillaceae</taxon>
        <taxon>Roseospira</taxon>
    </lineage>
</organism>
<evidence type="ECO:0000313" key="9">
    <source>
        <dbReference type="Proteomes" id="UP000434582"/>
    </source>
</evidence>
<feature type="transmembrane region" description="Helical" evidence="6">
    <location>
        <begin position="34"/>
        <end position="57"/>
    </location>
</feature>
<dbReference type="AlphaFoldDB" id="A0A7X1ZIT8"/>
<keyword evidence="9" id="KW-1185">Reference proteome</keyword>
<dbReference type="Pfam" id="PF13396">
    <property type="entry name" value="PLDc_N"/>
    <property type="match status" value="1"/>
</dbReference>
<protein>
    <recommendedName>
        <fullName evidence="7">Cardiolipin synthase N-terminal domain-containing protein</fullName>
    </recommendedName>
</protein>
<comment type="subcellular location">
    <subcellularLocation>
        <location evidence="1">Cell membrane</location>
        <topology evidence="1">Multi-pass membrane protein</topology>
    </subcellularLocation>
</comment>
<evidence type="ECO:0000256" key="6">
    <source>
        <dbReference type="SAM" id="Phobius"/>
    </source>
</evidence>
<evidence type="ECO:0000256" key="4">
    <source>
        <dbReference type="ARBA" id="ARBA00022989"/>
    </source>
</evidence>
<proteinExistence type="predicted"/>
<keyword evidence="5 6" id="KW-0472">Membrane</keyword>
<dbReference type="EMBL" id="WIVE01000091">
    <property type="protein sequence ID" value="MQX38356.1"/>
    <property type="molecule type" value="Genomic_DNA"/>
</dbReference>
<evidence type="ECO:0000256" key="5">
    <source>
        <dbReference type="ARBA" id="ARBA00023136"/>
    </source>
</evidence>
<dbReference type="Proteomes" id="UP000434582">
    <property type="component" value="Unassembled WGS sequence"/>
</dbReference>
<reference evidence="8 9" key="1">
    <citation type="submission" date="2019-10" db="EMBL/GenBank/DDBJ databases">
        <title>Draft whole-genome sequence of the purple nonsulfur photosynthetic bacterium Roseospira navarrensis DSM 15114.</title>
        <authorList>
            <person name="Kyndt J.A."/>
            <person name="Meyer T.E."/>
        </authorList>
    </citation>
    <scope>NUCLEOTIDE SEQUENCE [LARGE SCALE GENOMIC DNA]</scope>
    <source>
        <strain evidence="8 9">DSM 15114</strain>
    </source>
</reference>
<feature type="domain" description="Cardiolipin synthase N-terminal" evidence="7">
    <location>
        <begin position="43"/>
        <end position="85"/>
    </location>
</feature>
<keyword evidence="4 6" id="KW-1133">Transmembrane helix</keyword>
<keyword evidence="3 6" id="KW-0812">Transmembrane</keyword>
<evidence type="ECO:0000313" key="8">
    <source>
        <dbReference type="EMBL" id="MQX38356.1"/>
    </source>
</evidence>
<name>A0A7X1ZIT8_9PROT</name>
<keyword evidence="2" id="KW-1003">Cell membrane</keyword>
<dbReference type="GO" id="GO:0005886">
    <property type="term" value="C:plasma membrane"/>
    <property type="evidence" value="ECO:0007669"/>
    <property type="project" value="UniProtKB-SubCell"/>
</dbReference>